<comment type="catalytic activity">
    <reaction evidence="10">
        <text>6 Fe(III)-[cytochrome c] + NH4(+) + 2 H2O = 6 Fe(II)-[cytochrome c] + nitrite + 8 H(+)</text>
        <dbReference type="Rhea" id="RHEA:13089"/>
        <dbReference type="Rhea" id="RHEA-COMP:10350"/>
        <dbReference type="Rhea" id="RHEA-COMP:14399"/>
        <dbReference type="ChEBI" id="CHEBI:15377"/>
        <dbReference type="ChEBI" id="CHEBI:15378"/>
        <dbReference type="ChEBI" id="CHEBI:16301"/>
        <dbReference type="ChEBI" id="CHEBI:28938"/>
        <dbReference type="ChEBI" id="CHEBI:29033"/>
        <dbReference type="ChEBI" id="CHEBI:29034"/>
        <dbReference type="EC" id="1.7.2.2"/>
    </reaction>
</comment>
<evidence type="ECO:0000256" key="3">
    <source>
        <dbReference type="ARBA" id="ARBA00011887"/>
    </source>
</evidence>
<keyword evidence="8" id="KW-0560">Oxidoreductase</keyword>
<protein>
    <recommendedName>
        <fullName evidence="3">nitrite reductase (cytochrome; ammonia-forming)</fullName>
        <ecNumber evidence="3">1.7.2.2</ecNumber>
    </recommendedName>
</protein>
<dbReference type="CDD" id="cd00548">
    <property type="entry name" value="NrfA-like"/>
    <property type="match status" value="1"/>
</dbReference>
<evidence type="ECO:0000256" key="2">
    <source>
        <dbReference type="ARBA" id="ARBA00009288"/>
    </source>
</evidence>
<dbReference type="PANTHER" id="PTHR30633">
    <property type="entry name" value="CYTOCHROME C-552 RESPIRATORY NITRITE REDUCTASE"/>
    <property type="match status" value="1"/>
</dbReference>
<feature type="coiled-coil region" evidence="11">
    <location>
        <begin position="423"/>
        <end position="457"/>
    </location>
</feature>
<dbReference type="GO" id="GO:0046872">
    <property type="term" value="F:metal ion binding"/>
    <property type="evidence" value="ECO:0007669"/>
    <property type="project" value="UniProtKB-KW"/>
</dbReference>
<dbReference type="PIRSF" id="PIRSF000243">
    <property type="entry name" value="Cyt_c552"/>
    <property type="match status" value="1"/>
</dbReference>
<keyword evidence="7" id="KW-0106">Calcium</keyword>
<dbReference type="GO" id="GO:0030288">
    <property type="term" value="C:outer membrane-bounded periplasmic space"/>
    <property type="evidence" value="ECO:0007669"/>
    <property type="project" value="TreeGrafter"/>
</dbReference>
<dbReference type="PANTHER" id="PTHR30633:SF0">
    <property type="entry name" value="CYTOCHROME C-552"/>
    <property type="match status" value="1"/>
</dbReference>
<dbReference type="EMBL" id="LQXD01000124">
    <property type="protein sequence ID" value="OIJ13400.1"/>
    <property type="molecule type" value="Genomic_DNA"/>
</dbReference>
<dbReference type="SUPFAM" id="SSF48695">
    <property type="entry name" value="Multiheme cytochromes"/>
    <property type="match status" value="1"/>
</dbReference>
<evidence type="ECO:0000256" key="1">
    <source>
        <dbReference type="ARBA" id="ARBA00004196"/>
    </source>
</evidence>
<sequence>MMKKFKNASKILIIGFMLVLLAACLGREELTVNDPAPLTDLSPDEYLNSAFKDAFPIHYESYLRNMGNGLPPVSKFIPEYEPYLPILFAGFPFEQEYNTTRGHTYAVEDVLNIARISDRSIGSCMTCKSTIVTPLLKELGDDYWAANFRGELLPLLEEMAAVGGLEELGEYGHVSIGCSDCHNPVTMELRITRPSLTNALARQGVDVTEATRNEMRTYVCAQCHVEYYFEPDLKKVRFPWDYGTKPEEMFEYFQTTALEEGFEYDYLHAVSGAPIIKAQHPEYELWSYGSHGRAGVSCSDCHMPFERRDDRRKISSHYWVSPMETIEQSCRTCHSDKTERYIIERVGEIQERHLDAVHEAQDLTVEAHYFVNRMITAGVPQNQINLAQAFVRESQWYTDIIAAENSDGFHNPQGSMDTLRMASDAANNAIKLATEELSKLNVDLDELRSEIIKVKEAVLNEEDPFLKHTHATNSFFPSQK</sequence>
<proteinExistence type="inferred from homology"/>
<keyword evidence="5" id="KW-0479">Metal-binding</keyword>
<evidence type="ECO:0000313" key="12">
    <source>
        <dbReference type="EMBL" id="OIJ13400.1"/>
    </source>
</evidence>
<keyword evidence="6" id="KW-0732">Signal</keyword>
<keyword evidence="9" id="KW-0408">Iron</keyword>
<evidence type="ECO:0000256" key="11">
    <source>
        <dbReference type="SAM" id="Coils"/>
    </source>
</evidence>
<dbReference type="GO" id="GO:0042279">
    <property type="term" value="F:nitrite reductase (cytochrome, ammonia-forming) activity"/>
    <property type="evidence" value="ECO:0007669"/>
    <property type="project" value="UniProtKB-EC"/>
</dbReference>
<dbReference type="InterPro" id="IPR003321">
    <property type="entry name" value="Cyt_c552"/>
</dbReference>
<evidence type="ECO:0000256" key="9">
    <source>
        <dbReference type="ARBA" id="ARBA00023004"/>
    </source>
</evidence>
<evidence type="ECO:0000256" key="6">
    <source>
        <dbReference type="ARBA" id="ARBA00022729"/>
    </source>
</evidence>
<reference evidence="12" key="1">
    <citation type="submission" date="2016-10" db="EMBL/GenBank/DDBJ databases">
        <title>Draft genome sequences of four alkaliphilic bacteria belonging to the Anaerobacillus genus.</title>
        <authorList>
            <person name="Bassil N.M."/>
            <person name="Lloyd J.R."/>
        </authorList>
    </citation>
    <scope>NUCLEOTIDE SEQUENCE [LARGE SCALE GENOMIC DNA]</scope>
    <source>
        <strain evidence="12">NB2006</strain>
    </source>
</reference>
<organism evidence="12">
    <name type="scientific">Anaerobacillus isosaccharinicus</name>
    <dbReference type="NCBI Taxonomy" id="1532552"/>
    <lineage>
        <taxon>Bacteria</taxon>
        <taxon>Bacillati</taxon>
        <taxon>Bacillota</taxon>
        <taxon>Bacilli</taxon>
        <taxon>Bacillales</taxon>
        <taxon>Bacillaceae</taxon>
        <taxon>Anaerobacillus</taxon>
    </lineage>
</organism>
<dbReference type="AlphaFoldDB" id="A0A1S2LMG8"/>
<dbReference type="GO" id="GO:0020037">
    <property type="term" value="F:heme binding"/>
    <property type="evidence" value="ECO:0007669"/>
    <property type="project" value="TreeGrafter"/>
</dbReference>
<dbReference type="InterPro" id="IPR036280">
    <property type="entry name" value="Multihaem_cyt_sf"/>
</dbReference>
<comment type="subcellular location">
    <subcellularLocation>
        <location evidence="1">Cell envelope</location>
    </subcellularLocation>
</comment>
<evidence type="ECO:0000256" key="5">
    <source>
        <dbReference type="ARBA" id="ARBA00022723"/>
    </source>
</evidence>
<comment type="similarity">
    <text evidence="2">Belongs to the cytochrome c-552 family.</text>
</comment>
<gene>
    <name evidence="12" type="ORF">AWH56_13890</name>
</gene>
<keyword evidence="4" id="KW-0349">Heme</keyword>
<dbReference type="EC" id="1.7.2.2" evidence="3"/>
<evidence type="ECO:0000256" key="4">
    <source>
        <dbReference type="ARBA" id="ARBA00022617"/>
    </source>
</evidence>
<comment type="caution">
    <text evidence="12">The sequence shown here is derived from an EMBL/GenBank/DDBJ whole genome shotgun (WGS) entry which is preliminary data.</text>
</comment>
<dbReference type="Gene3D" id="1.20.140.10">
    <property type="entry name" value="Butyryl-CoA Dehydrogenase, subunit A, domain 3"/>
    <property type="match status" value="1"/>
</dbReference>
<accession>A0A1S2LMG8</accession>
<dbReference type="Gene3D" id="1.10.1130.10">
    <property type="entry name" value="Flavocytochrome C3, Chain A"/>
    <property type="match status" value="1"/>
</dbReference>
<evidence type="ECO:0000256" key="8">
    <source>
        <dbReference type="ARBA" id="ARBA00023002"/>
    </source>
</evidence>
<evidence type="ECO:0000256" key="10">
    <source>
        <dbReference type="ARBA" id="ARBA00049131"/>
    </source>
</evidence>
<dbReference type="GO" id="GO:0019645">
    <property type="term" value="P:anaerobic electron transport chain"/>
    <property type="evidence" value="ECO:0007669"/>
    <property type="project" value="TreeGrafter"/>
</dbReference>
<dbReference type="Pfam" id="PF02335">
    <property type="entry name" value="Cytochrom_C552"/>
    <property type="match status" value="1"/>
</dbReference>
<keyword evidence="11" id="KW-0175">Coiled coil</keyword>
<evidence type="ECO:0000256" key="7">
    <source>
        <dbReference type="ARBA" id="ARBA00022837"/>
    </source>
</evidence>
<dbReference type="PROSITE" id="PS51257">
    <property type="entry name" value="PROKAR_LIPOPROTEIN"/>
    <property type="match status" value="1"/>
</dbReference>
<name>A0A1S2LMG8_9BACI</name>